<dbReference type="InterPro" id="IPR029045">
    <property type="entry name" value="ClpP/crotonase-like_dom_sf"/>
</dbReference>
<dbReference type="GO" id="GO:0006635">
    <property type="term" value="P:fatty acid beta-oxidation"/>
    <property type="evidence" value="ECO:0007669"/>
    <property type="project" value="TreeGrafter"/>
</dbReference>
<accession>A0A6I4LZI0</accession>
<dbReference type="PANTHER" id="PTHR11941">
    <property type="entry name" value="ENOYL-COA HYDRATASE-RELATED"/>
    <property type="match status" value="1"/>
</dbReference>
<keyword evidence="2" id="KW-1185">Reference proteome</keyword>
<reference evidence="1 2" key="1">
    <citation type="submission" date="2019-01" db="EMBL/GenBank/DDBJ databases">
        <title>Sphingorhabdus lacus sp.nov., isolated from an oligotrophic freshwater lake.</title>
        <authorList>
            <person name="Park M."/>
        </authorList>
    </citation>
    <scope>NUCLEOTIDE SEQUENCE [LARGE SCALE GENOMIC DNA]</scope>
    <source>
        <strain evidence="1 2">IMCC26285</strain>
    </source>
</reference>
<protein>
    <submittedName>
        <fullName evidence="1">Crotonase/enoyl-CoA hydratase family protein</fullName>
    </submittedName>
</protein>
<dbReference type="Proteomes" id="UP000471147">
    <property type="component" value="Unassembled WGS sequence"/>
</dbReference>
<dbReference type="NCBIfam" id="NF004858">
    <property type="entry name" value="PRK06213.1"/>
    <property type="match status" value="1"/>
</dbReference>
<comment type="caution">
    <text evidence="1">The sequence shown here is derived from an EMBL/GenBank/DDBJ whole genome shotgun (WGS) entry which is preliminary data.</text>
</comment>
<dbReference type="EMBL" id="SDWJ01000002">
    <property type="protein sequence ID" value="MVZ98319.1"/>
    <property type="molecule type" value="Genomic_DNA"/>
</dbReference>
<name>A0A6I4LZI0_9SPHN</name>
<dbReference type="PANTHER" id="PTHR11941:SF54">
    <property type="entry name" value="ENOYL-COA HYDRATASE, MITOCHONDRIAL"/>
    <property type="match status" value="1"/>
</dbReference>
<dbReference type="Pfam" id="PF00378">
    <property type="entry name" value="ECH_1"/>
    <property type="match status" value="1"/>
</dbReference>
<evidence type="ECO:0000313" key="1">
    <source>
        <dbReference type="EMBL" id="MVZ98319.1"/>
    </source>
</evidence>
<dbReference type="Gene3D" id="3.90.226.10">
    <property type="entry name" value="2-enoyl-CoA Hydratase, Chain A, domain 1"/>
    <property type="match status" value="1"/>
</dbReference>
<sequence>MIKALGRTKMAATVEITNDIALIRMDDGKANAINFEMIAALNAALDTAEAEAMAIVLAGREGRFSGGFDLNAFANLGADGVYKLLDAGAELLLRLYGGPLPVVAACTGHAIAMGVFILNACDTRIGAAGDYKIGANEAITGMQLPIFAMEISRDRLSSRHLTRALMQGFIYNPEGAVEAGYLDTLADPDRVEAKALVVAEQLAQLPGKAYSWNKKAIRKATLDRIRSSIGAHHKL</sequence>
<dbReference type="CDD" id="cd06558">
    <property type="entry name" value="crotonase-like"/>
    <property type="match status" value="1"/>
</dbReference>
<dbReference type="SUPFAM" id="SSF52096">
    <property type="entry name" value="ClpP/crotonase"/>
    <property type="match status" value="1"/>
</dbReference>
<organism evidence="1 2">
    <name type="scientific">Sphingorhabdus profundilacus</name>
    <dbReference type="NCBI Taxonomy" id="2509718"/>
    <lineage>
        <taxon>Bacteria</taxon>
        <taxon>Pseudomonadati</taxon>
        <taxon>Pseudomonadota</taxon>
        <taxon>Alphaproteobacteria</taxon>
        <taxon>Sphingomonadales</taxon>
        <taxon>Sphingomonadaceae</taxon>
        <taxon>Sphingorhabdus</taxon>
    </lineage>
</organism>
<gene>
    <name evidence="1" type="ORF">EUU23_11500</name>
</gene>
<dbReference type="GO" id="GO:0003824">
    <property type="term" value="F:catalytic activity"/>
    <property type="evidence" value="ECO:0007669"/>
    <property type="project" value="UniProtKB-ARBA"/>
</dbReference>
<proteinExistence type="predicted"/>
<evidence type="ECO:0000313" key="2">
    <source>
        <dbReference type="Proteomes" id="UP000471147"/>
    </source>
</evidence>
<dbReference type="AlphaFoldDB" id="A0A6I4LZI0"/>
<dbReference type="InterPro" id="IPR001753">
    <property type="entry name" value="Enoyl-CoA_hydra/iso"/>
</dbReference>